<name>A0A1B6DSI7_9HEMI</name>
<reference evidence="1" key="1">
    <citation type="submission" date="2015-12" db="EMBL/GenBank/DDBJ databases">
        <title>De novo transcriptome assembly of four potential Pierce s Disease insect vectors from Arizona vineyards.</title>
        <authorList>
            <person name="Tassone E.E."/>
        </authorList>
    </citation>
    <scope>NUCLEOTIDE SEQUENCE</scope>
</reference>
<gene>
    <name evidence="1" type="ORF">g.44405</name>
</gene>
<feature type="non-terminal residue" evidence="1">
    <location>
        <position position="109"/>
    </location>
</feature>
<dbReference type="AlphaFoldDB" id="A0A1B6DSI7"/>
<accession>A0A1B6DSI7</accession>
<protein>
    <submittedName>
        <fullName evidence="1">Uncharacterized protein</fullName>
    </submittedName>
</protein>
<evidence type="ECO:0000313" key="1">
    <source>
        <dbReference type="EMBL" id="JAS28599.1"/>
    </source>
</evidence>
<organism evidence="1">
    <name type="scientific">Clastoptera arizonana</name>
    <name type="common">Arizona spittle bug</name>
    <dbReference type="NCBI Taxonomy" id="38151"/>
    <lineage>
        <taxon>Eukaryota</taxon>
        <taxon>Metazoa</taxon>
        <taxon>Ecdysozoa</taxon>
        <taxon>Arthropoda</taxon>
        <taxon>Hexapoda</taxon>
        <taxon>Insecta</taxon>
        <taxon>Pterygota</taxon>
        <taxon>Neoptera</taxon>
        <taxon>Paraneoptera</taxon>
        <taxon>Hemiptera</taxon>
        <taxon>Auchenorrhyncha</taxon>
        <taxon>Cercopoidea</taxon>
        <taxon>Clastopteridae</taxon>
        <taxon>Clastoptera</taxon>
    </lineage>
</organism>
<sequence length="109" mass="12841">MLLVRKSWVVAEFVEDQNIKTWFFHQVLLFVHHKRLWLAFCVQFSQPLDKFFSWEFGGALLIFSFSSRHVLQTSDAGVRNPILNSRTNTFLNIAKDTFKLESSSDNEER</sequence>
<proteinExistence type="predicted"/>
<dbReference type="EMBL" id="GEDC01008699">
    <property type="protein sequence ID" value="JAS28599.1"/>
    <property type="molecule type" value="Transcribed_RNA"/>
</dbReference>